<dbReference type="STRING" id="1070870.SAMN05444351_2940"/>
<keyword evidence="1" id="KW-0812">Transmembrane</keyword>
<name>A0A1M5LV47_9ACTN</name>
<dbReference type="AlphaFoldDB" id="A0A1M5LV47"/>
<reference evidence="2 3" key="1">
    <citation type="submission" date="2016-11" db="EMBL/GenBank/DDBJ databases">
        <authorList>
            <person name="Jaros S."/>
            <person name="Januszkiewicz K."/>
            <person name="Wedrychowicz H."/>
        </authorList>
    </citation>
    <scope>NUCLEOTIDE SEQUENCE [LARGE SCALE GENOMIC DNA]</scope>
    <source>
        <strain evidence="2 3">DSM 45408</strain>
    </source>
</reference>
<protein>
    <recommendedName>
        <fullName evidence="4">DUF1440 domain-containing protein</fullName>
    </recommendedName>
</protein>
<feature type="transmembrane region" description="Helical" evidence="1">
    <location>
        <begin position="82"/>
        <end position="104"/>
    </location>
</feature>
<evidence type="ECO:0008006" key="4">
    <source>
        <dbReference type="Google" id="ProtNLM"/>
    </source>
</evidence>
<dbReference type="OrthoDB" id="4569917at2"/>
<sequence>MARQTPVGTFGKGKRGISTLGWAVRGAAAGAAGTTALNAATYLDMTVRGRGTSSTPEQTVEALAAKAHVPIPGDEEHRANRIAGLGPITGLAAGIGVGVVVGLLRASGFRSQPLVGTVLTTLGVLVASNGPMTALGITDPRTWSATDWVSDLVPHLAYGAVVKTTMDAFDRP</sequence>
<evidence type="ECO:0000313" key="3">
    <source>
        <dbReference type="Proteomes" id="UP000184471"/>
    </source>
</evidence>
<keyword evidence="1" id="KW-0472">Membrane</keyword>
<accession>A0A1M5LV47</accession>
<gene>
    <name evidence="2" type="ORF">SAMN05444351_2940</name>
</gene>
<dbReference type="RefSeq" id="WP_073420977.1">
    <property type="nucleotide sequence ID" value="NZ_FQVX01000003.1"/>
</dbReference>
<dbReference type="EMBL" id="FQVX01000003">
    <property type="protein sequence ID" value="SHG69002.1"/>
    <property type="molecule type" value="Genomic_DNA"/>
</dbReference>
<evidence type="ECO:0000313" key="2">
    <source>
        <dbReference type="EMBL" id="SHG69002.1"/>
    </source>
</evidence>
<dbReference type="Proteomes" id="UP000184471">
    <property type="component" value="Unassembled WGS sequence"/>
</dbReference>
<evidence type="ECO:0000256" key="1">
    <source>
        <dbReference type="SAM" id="Phobius"/>
    </source>
</evidence>
<organism evidence="2 3">
    <name type="scientific">Geodermatophilus nigrescens</name>
    <dbReference type="NCBI Taxonomy" id="1070870"/>
    <lineage>
        <taxon>Bacteria</taxon>
        <taxon>Bacillati</taxon>
        <taxon>Actinomycetota</taxon>
        <taxon>Actinomycetes</taxon>
        <taxon>Geodermatophilales</taxon>
        <taxon>Geodermatophilaceae</taxon>
        <taxon>Geodermatophilus</taxon>
    </lineage>
</organism>
<keyword evidence="3" id="KW-1185">Reference proteome</keyword>
<keyword evidence="1" id="KW-1133">Transmembrane helix</keyword>
<proteinExistence type="predicted"/>